<feature type="compositionally biased region" description="Low complexity" evidence="1">
    <location>
        <begin position="240"/>
        <end position="255"/>
    </location>
</feature>
<feature type="region of interest" description="Disordered" evidence="1">
    <location>
        <begin position="418"/>
        <end position="532"/>
    </location>
</feature>
<feature type="compositionally biased region" description="Pro residues" evidence="1">
    <location>
        <begin position="577"/>
        <end position="609"/>
    </location>
</feature>
<feature type="region of interest" description="Disordered" evidence="1">
    <location>
        <begin position="376"/>
        <end position="395"/>
    </location>
</feature>
<evidence type="ECO:0000313" key="2">
    <source>
        <dbReference type="EMBL" id="KAG2497977.1"/>
    </source>
</evidence>
<feature type="compositionally biased region" description="Low complexity" evidence="1">
    <location>
        <begin position="676"/>
        <end position="693"/>
    </location>
</feature>
<comment type="caution">
    <text evidence="2">The sequence shown here is derived from an EMBL/GenBank/DDBJ whole genome shotgun (WGS) entry which is preliminary data.</text>
</comment>
<feature type="region of interest" description="Disordered" evidence="1">
    <location>
        <begin position="1"/>
        <end position="276"/>
    </location>
</feature>
<feature type="compositionally biased region" description="Pro residues" evidence="1">
    <location>
        <begin position="44"/>
        <end position="53"/>
    </location>
</feature>
<feature type="compositionally biased region" description="Pro residues" evidence="1">
    <location>
        <begin position="896"/>
        <end position="923"/>
    </location>
</feature>
<feature type="compositionally biased region" description="Polar residues" evidence="1">
    <location>
        <begin position="203"/>
        <end position="229"/>
    </location>
</feature>
<feature type="compositionally biased region" description="Low complexity" evidence="1">
    <location>
        <begin position="294"/>
        <end position="307"/>
    </location>
</feature>
<keyword evidence="3" id="KW-1185">Reference proteome</keyword>
<evidence type="ECO:0000313" key="3">
    <source>
        <dbReference type="Proteomes" id="UP000612055"/>
    </source>
</evidence>
<dbReference type="Proteomes" id="UP000612055">
    <property type="component" value="Unassembled WGS sequence"/>
</dbReference>
<gene>
    <name evidence="2" type="ORF">HYH03_004236</name>
</gene>
<feature type="compositionally biased region" description="Pro residues" evidence="1">
    <location>
        <begin position="119"/>
        <end position="128"/>
    </location>
</feature>
<dbReference type="AlphaFoldDB" id="A0A835YAL9"/>
<feature type="compositionally biased region" description="Low complexity" evidence="1">
    <location>
        <begin position="886"/>
        <end position="895"/>
    </location>
</feature>
<feature type="compositionally biased region" description="Polar residues" evidence="1">
    <location>
        <begin position="465"/>
        <end position="476"/>
    </location>
</feature>
<organism evidence="2 3">
    <name type="scientific">Edaphochlamys debaryana</name>
    <dbReference type="NCBI Taxonomy" id="47281"/>
    <lineage>
        <taxon>Eukaryota</taxon>
        <taxon>Viridiplantae</taxon>
        <taxon>Chlorophyta</taxon>
        <taxon>core chlorophytes</taxon>
        <taxon>Chlorophyceae</taxon>
        <taxon>CS clade</taxon>
        <taxon>Chlamydomonadales</taxon>
        <taxon>Chlamydomonadales incertae sedis</taxon>
        <taxon>Edaphochlamys</taxon>
    </lineage>
</organism>
<feature type="compositionally biased region" description="Low complexity" evidence="1">
    <location>
        <begin position="109"/>
        <end position="118"/>
    </location>
</feature>
<feature type="compositionally biased region" description="Basic and acidic residues" evidence="1">
    <location>
        <begin position="555"/>
        <end position="567"/>
    </location>
</feature>
<feature type="compositionally biased region" description="Low complexity" evidence="1">
    <location>
        <begin position="763"/>
        <end position="813"/>
    </location>
</feature>
<dbReference type="OrthoDB" id="553306at2759"/>
<reference evidence="2" key="1">
    <citation type="journal article" date="2020" name="bioRxiv">
        <title>Comparative genomics of Chlamydomonas.</title>
        <authorList>
            <person name="Craig R.J."/>
            <person name="Hasan A.R."/>
            <person name="Ness R.W."/>
            <person name="Keightley P.D."/>
        </authorList>
    </citation>
    <scope>NUCLEOTIDE SEQUENCE</scope>
    <source>
        <strain evidence="2">CCAP 11/70</strain>
    </source>
</reference>
<feature type="region of interest" description="Disordered" evidence="1">
    <location>
        <begin position="294"/>
        <end position="323"/>
    </location>
</feature>
<accession>A0A835YAL9</accession>
<evidence type="ECO:0000256" key="1">
    <source>
        <dbReference type="SAM" id="MobiDB-lite"/>
    </source>
</evidence>
<sequence length="961" mass="95564">MRGPGYTATGPFGDATLQPALSDYSDAAGNTAPMTEAEAESNAPPAPSGPLPPRHGHGAAPQGPQQPGLLSAYSEPLPFSAPLPHHLALHQACPSGLGGRQQPPHEPADASSPATAQPAAPPHPPASGHPPGYGPHAGYGPGPYASYPYPGASGAVPPQQHPPPAPHRLARSMPTLEPVDSLPPAHSAPAPGSYPVGPRPPVQGQSQAPPHRAQSVQQQGVSSPAQSPMQLDGPSASALGARAMSGGVSMSAGGAETSPSDARGKRVRQQGAAGMAGAAAAPMEAAGSASAGTGAAAARATSPSGRGHSAGDPMSVGGTEGAPPPMYNHGAAPYPYPYAPPPAYGMGPPPAYGMRPYGDPYYGYYGYPPYDPHGPPPDSLTASYPPPHHHDPSAPRVMHYPGFMAPRHRLYRRFVSAHGRRDGAGPGPEGAGPAPVPMPSGPPRPGPDGLSSMGSAPLGAPHFNRASSNQATTAPTGSVLGGPSAGGAPTASDPGPLPPGGLSSTSEPGLPPGGPSWLAPEQDMDSAKAARECHDAFAADDVPLPLSRATVDGIRQELREVTQELMHKRMGRQGPGGPAPPGSSAPLQPPSAAPPHPLQPLPGMSPYPDPMLSAPSALPSSSSLPPPLPSAGSTALPKRSQPAGPLDGPPLLQSVPSGSLPFGSGPLTSMPSGSLPAKRPSAPSGGGASISPGRPRPAPSAPAGMVGPSSHTLAPGLRASSSTAMSIDAVTAPPRPRAPPSTGGAGPQAMRQLFPPSGGGAPPGLAVPVGAMGPGPAASAPAGGPRPAMSGRSVASASASVPHQGAAGAAPQPYSEPLPMPQHGASAAAPAGIQRQGPHGSIAGEAEDDERGEEVHGPPQRSSNTRISGVVPGPGMPPPAARHDYPPGGYSYAYGHPPPGSYPPPGPPGSEYPPSYYYPPPPHGYGAYGQPGYPYPPPVYRGQGQGAPPGQGMPYPYPPQW</sequence>
<name>A0A835YAL9_9CHLO</name>
<feature type="region of interest" description="Disordered" evidence="1">
    <location>
        <begin position="555"/>
        <end position="961"/>
    </location>
</feature>
<feature type="compositionally biased region" description="Low complexity" evidence="1">
    <location>
        <begin position="610"/>
        <end position="623"/>
    </location>
</feature>
<dbReference type="EMBL" id="JAEHOE010000012">
    <property type="protein sequence ID" value="KAG2497977.1"/>
    <property type="molecule type" value="Genomic_DNA"/>
</dbReference>
<feature type="compositionally biased region" description="Pro residues" evidence="1">
    <location>
        <begin position="434"/>
        <end position="446"/>
    </location>
</feature>
<protein>
    <submittedName>
        <fullName evidence="2">Uncharacterized protein</fullName>
    </submittedName>
</protein>
<proteinExistence type="predicted"/>
<feature type="compositionally biased region" description="Low complexity" evidence="1">
    <location>
        <begin position="142"/>
        <end position="158"/>
    </location>
</feature>
<feature type="compositionally biased region" description="Low complexity" evidence="1">
    <location>
        <begin position="486"/>
        <end position="508"/>
    </location>
</feature>